<dbReference type="AlphaFoldDB" id="A0A9D6Z566"/>
<dbReference type="InterPro" id="IPR017896">
    <property type="entry name" value="4Fe4S_Fe-S-bd"/>
</dbReference>
<keyword evidence="1" id="KW-0479">Metal-binding</keyword>
<evidence type="ECO:0000313" key="6">
    <source>
        <dbReference type="Proteomes" id="UP000807825"/>
    </source>
</evidence>
<dbReference type="Gene3D" id="3.30.70.20">
    <property type="match status" value="1"/>
</dbReference>
<dbReference type="GO" id="GO:0051536">
    <property type="term" value="F:iron-sulfur cluster binding"/>
    <property type="evidence" value="ECO:0007669"/>
    <property type="project" value="UniProtKB-KW"/>
</dbReference>
<organism evidence="5 6">
    <name type="scientific">Desulfomonile tiedjei</name>
    <dbReference type="NCBI Taxonomy" id="2358"/>
    <lineage>
        <taxon>Bacteria</taxon>
        <taxon>Pseudomonadati</taxon>
        <taxon>Thermodesulfobacteriota</taxon>
        <taxon>Desulfomonilia</taxon>
        <taxon>Desulfomonilales</taxon>
        <taxon>Desulfomonilaceae</taxon>
        <taxon>Desulfomonile</taxon>
    </lineage>
</organism>
<accession>A0A9D6Z566</accession>
<dbReference type="PROSITE" id="PS00198">
    <property type="entry name" value="4FE4S_FER_1"/>
    <property type="match status" value="2"/>
</dbReference>
<dbReference type="GO" id="GO:0046872">
    <property type="term" value="F:metal ion binding"/>
    <property type="evidence" value="ECO:0007669"/>
    <property type="project" value="UniProtKB-KW"/>
</dbReference>
<dbReference type="PROSITE" id="PS51379">
    <property type="entry name" value="4FE4S_FER_2"/>
    <property type="match status" value="2"/>
</dbReference>
<evidence type="ECO:0000256" key="2">
    <source>
        <dbReference type="ARBA" id="ARBA00023004"/>
    </source>
</evidence>
<keyword evidence="3" id="KW-0411">Iron-sulfur</keyword>
<protein>
    <submittedName>
        <fullName evidence="5">4Fe-4S binding protein</fullName>
    </submittedName>
</protein>
<dbReference type="EMBL" id="JACRDE010000504">
    <property type="protein sequence ID" value="MBI5251655.1"/>
    <property type="molecule type" value="Genomic_DNA"/>
</dbReference>
<feature type="domain" description="4Fe-4S ferredoxin-type" evidence="4">
    <location>
        <begin position="1"/>
        <end position="29"/>
    </location>
</feature>
<dbReference type="Proteomes" id="UP000807825">
    <property type="component" value="Unassembled WGS sequence"/>
</dbReference>
<gene>
    <name evidence="5" type="ORF">HY912_19355</name>
</gene>
<comment type="caution">
    <text evidence="5">The sequence shown here is derived from an EMBL/GenBank/DDBJ whole genome shotgun (WGS) entry which is preliminary data.</text>
</comment>
<sequence length="62" mass="6691">MIWVNPQLCTGCSMCVPACPEEAIACFGLAEIKDNCTDCLTCLDFCPLGALMERQSETDIDG</sequence>
<proteinExistence type="predicted"/>
<evidence type="ECO:0000256" key="3">
    <source>
        <dbReference type="ARBA" id="ARBA00023014"/>
    </source>
</evidence>
<reference evidence="5" key="1">
    <citation type="submission" date="2020-07" db="EMBL/GenBank/DDBJ databases">
        <title>Huge and variable diversity of episymbiotic CPR bacteria and DPANN archaea in groundwater ecosystems.</title>
        <authorList>
            <person name="He C.Y."/>
            <person name="Keren R."/>
            <person name="Whittaker M."/>
            <person name="Farag I.F."/>
            <person name="Doudna J."/>
            <person name="Cate J.H.D."/>
            <person name="Banfield J.F."/>
        </authorList>
    </citation>
    <scope>NUCLEOTIDE SEQUENCE</scope>
    <source>
        <strain evidence="5">NC_groundwater_1664_Pr3_B-0.1um_52_9</strain>
    </source>
</reference>
<dbReference type="SUPFAM" id="SSF54862">
    <property type="entry name" value="4Fe-4S ferredoxins"/>
    <property type="match status" value="1"/>
</dbReference>
<name>A0A9D6Z566_9BACT</name>
<evidence type="ECO:0000256" key="1">
    <source>
        <dbReference type="ARBA" id="ARBA00022723"/>
    </source>
</evidence>
<evidence type="ECO:0000313" key="5">
    <source>
        <dbReference type="EMBL" id="MBI5251655.1"/>
    </source>
</evidence>
<dbReference type="Pfam" id="PF12800">
    <property type="entry name" value="Fer4_4"/>
    <property type="match status" value="1"/>
</dbReference>
<evidence type="ECO:0000259" key="4">
    <source>
        <dbReference type="PROSITE" id="PS51379"/>
    </source>
</evidence>
<feature type="domain" description="4Fe-4S ferredoxin-type" evidence="4">
    <location>
        <begin position="33"/>
        <end position="57"/>
    </location>
</feature>
<dbReference type="Pfam" id="PF00037">
    <property type="entry name" value="Fer4"/>
    <property type="match status" value="1"/>
</dbReference>
<dbReference type="InterPro" id="IPR017900">
    <property type="entry name" value="4Fe4S_Fe_S_CS"/>
</dbReference>
<keyword evidence="2" id="KW-0408">Iron</keyword>